<protein>
    <submittedName>
        <fullName evidence="1">Uncharacterized small protein</fullName>
    </submittedName>
</protein>
<reference evidence="1" key="1">
    <citation type="submission" date="2012-04" db="EMBL/GenBank/DDBJ databases">
        <title>Finished genome of Dactylococcopsis salina PCC 8305.</title>
        <authorList>
            <consortium name="US DOE Joint Genome Institute"/>
            <person name="Gugger M."/>
            <person name="Coursin T."/>
            <person name="Rippka R."/>
            <person name="Tandeau De Marsac N."/>
            <person name="Huntemann M."/>
            <person name="Wei C.-L."/>
            <person name="Han J."/>
            <person name="Detter J.C."/>
            <person name="Han C."/>
            <person name="Tapia R."/>
            <person name="Daligault H."/>
            <person name="Chen A."/>
            <person name="Krypides N."/>
            <person name="Mavromatis K."/>
            <person name="Markowitz V."/>
            <person name="Szeto E."/>
            <person name="Ivanova N."/>
            <person name="Ovchinnikova G."/>
            <person name="Pagani I."/>
            <person name="Pati A."/>
            <person name="Goodwin L."/>
            <person name="Peters L."/>
            <person name="Pitluck S."/>
            <person name="Woyke T."/>
            <person name="Kerfeld C."/>
        </authorList>
    </citation>
    <scope>NUCLEOTIDE SEQUENCE [LARGE SCALE GENOMIC DNA]</scope>
    <source>
        <strain evidence="1">PCC 8305</strain>
    </source>
</reference>
<dbReference type="Proteomes" id="UP000010482">
    <property type="component" value="Chromosome"/>
</dbReference>
<dbReference type="STRING" id="13035.Dacsa_1953"/>
<proteinExistence type="predicted"/>
<organism evidence="1 2">
    <name type="scientific">Dactylococcopsis salina (strain PCC 8305)</name>
    <name type="common">Myxobactron salinum</name>
    <dbReference type="NCBI Taxonomy" id="13035"/>
    <lineage>
        <taxon>Bacteria</taxon>
        <taxon>Bacillati</taxon>
        <taxon>Cyanobacteriota</taxon>
        <taxon>Cyanophyceae</taxon>
        <taxon>Nodosilineales</taxon>
        <taxon>Cymatolegaceae</taxon>
        <taxon>Dactylococcopsis</taxon>
    </lineage>
</organism>
<dbReference type="eggNOG" id="COG2886">
    <property type="taxonomic scope" value="Bacteria"/>
</dbReference>
<dbReference type="AlphaFoldDB" id="K9YWW7"/>
<dbReference type="RefSeq" id="WP_015229599.1">
    <property type="nucleotide sequence ID" value="NC_019780.1"/>
</dbReference>
<sequence>MREATFTVRIPADLIAYGFSEEQVQSQVREWLVLSLFTEDRISSGKAAQFLNLTRVEFLKLLQKRGISYLNYNSEELAEEFKSIETMELDRFQ</sequence>
<gene>
    <name evidence="1" type="ORF">Dacsa_1953</name>
</gene>
<dbReference type="EMBL" id="CP003944">
    <property type="protein sequence ID" value="AFZ50603.1"/>
    <property type="molecule type" value="Genomic_DNA"/>
</dbReference>
<name>K9YWW7_DACS8</name>
<evidence type="ECO:0000313" key="2">
    <source>
        <dbReference type="Proteomes" id="UP000010482"/>
    </source>
</evidence>
<dbReference type="HOGENOM" id="CLU_154570_4_1_3"/>
<dbReference type="Pfam" id="PF03683">
    <property type="entry name" value="UPF0175"/>
    <property type="match status" value="1"/>
</dbReference>
<dbReference type="OrthoDB" id="331726at2"/>
<dbReference type="KEGG" id="dsl:Dacsa_1953"/>
<dbReference type="InterPro" id="IPR005368">
    <property type="entry name" value="UPF0175"/>
</dbReference>
<keyword evidence="2" id="KW-1185">Reference proteome</keyword>
<evidence type="ECO:0000313" key="1">
    <source>
        <dbReference type="EMBL" id="AFZ50603.1"/>
    </source>
</evidence>
<accession>K9YWW7</accession>